<sequence>MIYLMVMWYSKRKYPIMDVAPEVEEVICPGDGGFERAWRSAGNFAR</sequence>
<organism evidence="1 2">
    <name type="scientific">Vitis vinifera</name>
    <name type="common">Grape</name>
    <dbReference type="NCBI Taxonomy" id="29760"/>
    <lineage>
        <taxon>Eukaryota</taxon>
        <taxon>Viridiplantae</taxon>
        <taxon>Streptophyta</taxon>
        <taxon>Embryophyta</taxon>
        <taxon>Tracheophyta</taxon>
        <taxon>Spermatophyta</taxon>
        <taxon>Magnoliopsida</taxon>
        <taxon>eudicotyledons</taxon>
        <taxon>Gunneridae</taxon>
        <taxon>Pentapetalae</taxon>
        <taxon>rosids</taxon>
        <taxon>Vitales</taxon>
        <taxon>Vitaceae</taxon>
        <taxon>Viteae</taxon>
        <taxon>Vitis</taxon>
    </lineage>
</organism>
<evidence type="ECO:0000313" key="2">
    <source>
        <dbReference type="Proteomes" id="UP000288805"/>
    </source>
</evidence>
<accession>A0A438FYB6</accession>
<dbReference type="Proteomes" id="UP000288805">
    <property type="component" value="Unassembled WGS sequence"/>
</dbReference>
<dbReference type="EMBL" id="QGNW01000697">
    <property type="protein sequence ID" value="RVW64908.1"/>
    <property type="molecule type" value="Genomic_DNA"/>
</dbReference>
<proteinExistence type="predicted"/>
<name>A0A438FYB6_VITVI</name>
<evidence type="ECO:0000313" key="1">
    <source>
        <dbReference type="EMBL" id="RVW64908.1"/>
    </source>
</evidence>
<comment type="caution">
    <text evidence="1">The sequence shown here is derived from an EMBL/GenBank/DDBJ whole genome shotgun (WGS) entry which is preliminary data.</text>
</comment>
<protein>
    <submittedName>
        <fullName evidence="1">Uncharacterized protein</fullName>
    </submittedName>
</protein>
<gene>
    <name evidence="1" type="ORF">CK203_041913</name>
</gene>
<dbReference type="AlphaFoldDB" id="A0A438FYB6"/>
<reference evidence="1 2" key="1">
    <citation type="journal article" date="2018" name="PLoS Genet.">
        <title>Population sequencing reveals clonal diversity and ancestral inbreeding in the grapevine cultivar Chardonnay.</title>
        <authorList>
            <person name="Roach M.J."/>
            <person name="Johnson D.L."/>
            <person name="Bohlmann J."/>
            <person name="van Vuuren H.J."/>
            <person name="Jones S.J."/>
            <person name="Pretorius I.S."/>
            <person name="Schmidt S.A."/>
            <person name="Borneman A.R."/>
        </authorList>
    </citation>
    <scope>NUCLEOTIDE SEQUENCE [LARGE SCALE GENOMIC DNA]</scope>
    <source>
        <strain evidence="2">cv. Chardonnay</strain>
        <tissue evidence="1">Leaf</tissue>
    </source>
</reference>